<comment type="subunit">
    <text evidence="3">Homotetramer.</text>
</comment>
<proteinExistence type="inferred from homology"/>
<feature type="compositionally biased region" description="Gly residues" evidence="14">
    <location>
        <begin position="511"/>
        <end position="525"/>
    </location>
</feature>
<keyword evidence="7 13" id="KW-0028">Amino-acid biosynthesis</keyword>
<evidence type="ECO:0000256" key="13">
    <source>
        <dbReference type="RuleBase" id="RU363003"/>
    </source>
</evidence>
<dbReference type="InterPro" id="IPR045865">
    <property type="entry name" value="ACT-like_dom_sf"/>
</dbReference>
<dbReference type="SUPFAM" id="SSF51735">
    <property type="entry name" value="NAD(P)-binding Rossmann-fold domains"/>
    <property type="match status" value="1"/>
</dbReference>
<feature type="domain" description="D-isomer specific 2-hydroxyacid dehydrogenase NAD-binding" evidence="16">
    <location>
        <begin position="119"/>
        <end position="311"/>
    </location>
</feature>
<keyword evidence="8" id="KW-0007">Acetylation</keyword>
<evidence type="ECO:0000259" key="15">
    <source>
        <dbReference type="Pfam" id="PF00389"/>
    </source>
</evidence>
<evidence type="ECO:0000256" key="5">
    <source>
        <dbReference type="ARBA" id="ARBA00021582"/>
    </source>
</evidence>
<dbReference type="GO" id="GO:0051287">
    <property type="term" value="F:NAD binding"/>
    <property type="evidence" value="ECO:0007669"/>
    <property type="project" value="UniProtKB-UniRule"/>
</dbReference>
<dbReference type="OrthoDB" id="16820at2759"/>
<dbReference type="Gene3D" id="3.30.1330.90">
    <property type="entry name" value="D-3-phosphoglycerate dehydrogenase, domain 3"/>
    <property type="match status" value="1"/>
</dbReference>
<evidence type="ECO:0000259" key="17">
    <source>
        <dbReference type="Pfam" id="PF19304"/>
    </source>
</evidence>
<comment type="similarity">
    <text evidence="2 13">Belongs to the D-isomer specific 2-hydroxyacid dehydrogenase family.</text>
</comment>
<sequence>MPIAVSSSNGAETPRPKILITEKVSPDGLALLKGNFEVHESKGLSPEQLREIIPGYEALIVRSETKVTADLLSAATKLKVVARAGVGVDNVDVKSATKRGVIVVNSPSGNIGAAAEHTIALMMAVARNIGDACASLKAGKWERSRLVGIELKGKTLAIVGAGKTIHGIKLRPDTVTVGITVARIANGFGMKVIAYDPYANPQIAAAASVELKDSLDELLTAADFFTIHTPLIASTKGMIGTNELSKMKPTARLLNVARGGVIDEAALLAALDAGTVAGAAIDVFTTEPPAPGSPAAQLVAHPKVVATPHLGASTVEAQENVSIDVCEQVVAILAGELPRSAVNAPLILPEEYRTLAPFVSLVEKMGSLYTQHYSARQRQRSSSSSSSFRTTFDLTYHGHLASLNTTKPLFAALIKGLLAPITSAPADGGPNVNIVNAELVAKERGILVNERRARADDDEGEAASGFASSVTLRARPSSARRGSSVSGGVRPSFTRGNTGGGGHSRTDSAVEGGGDAEGGGGGGGVNDDEQVIQGFVSANTPHISRLDRFATAANFVPRGTMLICRNFDSCGKIGFVGNRLGAAGVNISSMIVAPLVVQKRDGGGGGGVGEVEEKGDEALMILGVDGPVGEEVVKSLIGGEGVLEASVVTF</sequence>
<dbReference type="CDD" id="cd12173">
    <property type="entry name" value="PGDH_4"/>
    <property type="match status" value="1"/>
</dbReference>
<keyword evidence="6" id="KW-0597">Phosphoprotein</keyword>
<dbReference type="EC" id="1.1.1.95" evidence="4 13"/>
<feature type="domain" description="D-isomer specific 2-hydroxyacid dehydrogenase catalytic" evidence="15">
    <location>
        <begin position="18"/>
        <end position="343"/>
    </location>
</feature>
<evidence type="ECO:0000313" key="18">
    <source>
        <dbReference type="EMBL" id="OMP86640.1"/>
    </source>
</evidence>
<dbReference type="PANTHER" id="PTHR42938:SF22">
    <property type="entry name" value="D-3-PHOSPHOGLYCERATE DEHYDROGENASE"/>
    <property type="match status" value="1"/>
</dbReference>
<evidence type="ECO:0000256" key="4">
    <source>
        <dbReference type="ARBA" id="ARBA00013143"/>
    </source>
</evidence>
<dbReference type="UniPathway" id="UPA00135">
    <property type="reaction ID" value="UER00196"/>
</dbReference>
<evidence type="ECO:0000256" key="3">
    <source>
        <dbReference type="ARBA" id="ARBA00011881"/>
    </source>
</evidence>
<dbReference type="Pfam" id="PF02826">
    <property type="entry name" value="2-Hacid_dh_C"/>
    <property type="match status" value="1"/>
</dbReference>
<keyword evidence="11 13" id="KW-0718">Serine biosynthesis</keyword>
<feature type="region of interest" description="Disordered" evidence="14">
    <location>
        <begin position="472"/>
        <end position="528"/>
    </location>
</feature>
<comment type="catalytic activity">
    <reaction evidence="12 13">
        <text>(2R)-3-phosphoglycerate + NAD(+) = 3-phosphooxypyruvate + NADH + H(+)</text>
        <dbReference type="Rhea" id="RHEA:12641"/>
        <dbReference type="ChEBI" id="CHEBI:15378"/>
        <dbReference type="ChEBI" id="CHEBI:18110"/>
        <dbReference type="ChEBI" id="CHEBI:57540"/>
        <dbReference type="ChEBI" id="CHEBI:57945"/>
        <dbReference type="ChEBI" id="CHEBI:58272"/>
        <dbReference type="EC" id="1.1.1.95"/>
    </reaction>
</comment>
<dbReference type="InterPro" id="IPR036291">
    <property type="entry name" value="NAD(P)-bd_dom_sf"/>
</dbReference>
<gene>
    <name evidence="18" type="ORF">BK809_0003811</name>
</gene>
<evidence type="ECO:0000313" key="19">
    <source>
        <dbReference type="Proteomes" id="UP000190776"/>
    </source>
</evidence>
<evidence type="ECO:0000256" key="7">
    <source>
        <dbReference type="ARBA" id="ARBA00022605"/>
    </source>
</evidence>
<accession>A0A1S8BGK4</accession>
<dbReference type="InterPro" id="IPR029753">
    <property type="entry name" value="D-isomer_DH_CS"/>
</dbReference>
<dbReference type="SUPFAM" id="SSF55021">
    <property type="entry name" value="ACT-like"/>
    <property type="match status" value="1"/>
</dbReference>
<dbReference type="FunFam" id="3.30.70.260:FF:000008">
    <property type="entry name" value="D-3-phosphoglycerate dehydrogenase, chloroplastic"/>
    <property type="match status" value="1"/>
</dbReference>
<dbReference type="SUPFAM" id="SSF52283">
    <property type="entry name" value="Formate/glycerate dehydrogenase catalytic domain-like"/>
    <property type="match status" value="1"/>
</dbReference>
<dbReference type="GO" id="GO:0004617">
    <property type="term" value="F:phosphoglycerate dehydrogenase activity"/>
    <property type="evidence" value="ECO:0007669"/>
    <property type="project" value="UniProtKB-EC"/>
</dbReference>
<name>A0A1S8BGK4_9PEZI</name>
<dbReference type="Proteomes" id="UP000190776">
    <property type="component" value="Unassembled WGS sequence"/>
</dbReference>
<organism evidence="18 19">
    <name type="scientific">Diplodia seriata</name>
    <dbReference type="NCBI Taxonomy" id="420778"/>
    <lineage>
        <taxon>Eukaryota</taxon>
        <taxon>Fungi</taxon>
        <taxon>Dikarya</taxon>
        <taxon>Ascomycota</taxon>
        <taxon>Pezizomycotina</taxon>
        <taxon>Dothideomycetes</taxon>
        <taxon>Dothideomycetes incertae sedis</taxon>
        <taxon>Botryosphaeriales</taxon>
        <taxon>Botryosphaeriaceae</taxon>
        <taxon>Diplodia</taxon>
    </lineage>
</organism>
<dbReference type="FunFam" id="3.40.50.720:FF:000021">
    <property type="entry name" value="D-3-phosphoglycerate dehydrogenase"/>
    <property type="match status" value="1"/>
</dbReference>
<comment type="pathway">
    <text evidence="1 13">Amino-acid biosynthesis; L-serine biosynthesis; L-serine from 3-phospho-D-glycerate: step 1/3.</text>
</comment>
<dbReference type="EMBL" id="MSZU01000080">
    <property type="protein sequence ID" value="OMP86640.1"/>
    <property type="molecule type" value="Genomic_DNA"/>
</dbReference>
<feature type="domain" description="D-3-phosphoglycerate dehydrogenase ASB" evidence="17">
    <location>
        <begin position="355"/>
        <end position="457"/>
    </location>
</feature>
<dbReference type="NCBIfam" id="TIGR01327">
    <property type="entry name" value="PGDH"/>
    <property type="match status" value="1"/>
</dbReference>
<evidence type="ECO:0000256" key="11">
    <source>
        <dbReference type="ARBA" id="ARBA00023299"/>
    </source>
</evidence>
<feature type="compositionally biased region" description="Low complexity" evidence="14">
    <location>
        <begin position="473"/>
        <end position="492"/>
    </location>
</feature>
<evidence type="ECO:0000256" key="2">
    <source>
        <dbReference type="ARBA" id="ARBA00005854"/>
    </source>
</evidence>
<dbReference type="STRING" id="420778.A0A1S8BGK4"/>
<dbReference type="Pfam" id="PF00389">
    <property type="entry name" value="2-Hacid_dh"/>
    <property type="match status" value="1"/>
</dbReference>
<dbReference type="InterPro" id="IPR029009">
    <property type="entry name" value="ASB_dom_sf"/>
</dbReference>
<dbReference type="Gene3D" id="3.40.50.720">
    <property type="entry name" value="NAD(P)-binding Rossmann-like Domain"/>
    <property type="match status" value="2"/>
</dbReference>
<dbReference type="Pfam" id="PF19304">
    <property type="entry name" value="PGDH_inter"/>
    <property type="match status" value="1"/>
</dbReference>
<dbReference type="InterPro" id="IPR006236">
    <property type="entry name" value="PGDH"/>
</dbReference>
<dbReference type="InterPro" id="IPR006139">
    <property type="entry name" value="D-isomer_2_OHA_DH_cat_dom"/>
</dbReference>
<reference evidence="18 19" key="1">
    <citation type="submission" date="2017-01" db="EMBL/GenBank/DDBJ databases">
        <title>Draft genome sequence of Diplodia seriata F98.1, a fungal species involved in grapevine trunk diseases.</title>
        <authorList>
            <person name="Robert-Siegwald G."/>
            <person name="Vallet J."/>
            <person name="Abou-Mansour E."/>
            <person name="Xu J."/>
            <person name="Rey P."/>
            <person name="Bertsch C."/>
            <person name="Rego C."/>
            <person name="Larignon P."/>
            <person name="Fontaine F."/>
            <person name="Lebrun M.-H."/>
        </authorList>
    </citation>
    <scope>NUCLEOTIDE SEQUENCE [LARGE SCALE GENOMIC DNA]</scope>
    <source>
        <strain evidence="18 19">F98.1</strain>
    </source>
</reference>
<dbReference type="PROSITE" id="PS00670">
    <property type="entry name" value="D_2_HYDROXYACID_DH_2"/>
    <property type="match status" value="1"/>
</dbReference>
<evidence type="ECO:0000256" key="9">
    <source>
        <dbReference type="ARBA" id="ARBA00023002"/>
    </source>
</evidence>
<dbReference type="PROSITE" id="PS00671">
    <property type="entry name" value="D_2_HYDROXYACID_DH_3"/>
    <property type="match status" value="1"/>
</dbReference>
<dbReference type="GO" id="GO:0006564">
    <property type="term" value="P:L-serine biosynthetic process"/>
    <property type="evidence" value="ECO:0007669"/>
    <property type="project" value="UniProtKB-KW"/>
</dbReference>
<evidence type="ECO:0000256" key="14">
    <source>
        <dbReference type="SAM" id="MobiDB-lite"/>
    </source>
</evidence>
<dbReference type="AlphaFoldDB" id="A0A1S8BGK4"/>
<dbReference type="InterPro" id="IPR006140">
    <property type="entry name" value="D-isomer_DH_NAD-bd"/>
</dbReference>
<evidence type="ECO:0000256" key="12">
    <source>
        <dbReference type="ARBA" id="ARBA00048731"/>
    </source>
</evidence>
<evidence type="ECO:0000256" key="10">
    <source>
        <dbReference type="ARBA" id="ARBA00023027"/>
    </source>
</evidence>
<comment type="caution">
    <text evidence="18">The sequence shown here is derived from an EMBL/GenBank/DDBJ whole genome shotgun (WGS) entry which is preliminary data.</text>
</comment>
<dbReference type="Gene3D" id="3.30.70.260">
    <property type="match status" value="1"/>
</dbReference>
<dbReference type="FunFam" id="3.30.1330.90:FF:000003">
    <property type="entry name" value="D-3-phosphoglycerate dehydrogenase"/>
    <property type="match status" value="1"/>
</dbReference>
<keyword evidence="9 13" id="KW-0560">Oxidoreductase</keyword>
<dbReference type="SUPFAM" id="SSF143548">
    <property type="entry name" value="Serine metabolism enzymes domain"/>
    <property type="match status" value="1"/>
</dbReference>
<keyword evidence="10 13" id="KW-0520">NAD</keyword>
<dbReference type="PANTHER" id="PTHR42938">
    <property type="entry name" value="FORMATE DEHYDROGENASE 1"/>
    <property type="match status" value="1"/>
</dbReference>
<protein>
    <recommendedName>
        <fullName evidence="5 13">D-3-phosphoglycerate dehydrogenase</fullName>
        <ecNumber evidence="4 13">1.1.1.95</ecNumber>
    </recommendedName>
</protein>
<evidence type="ECO:0000259" key="16">
    <source>
        <dbReference type="Pfam" id="PF02826"/>
    </source>
</evidence>
<evidence type="ECO:0000256" key="1">
    <source>
        <dbReference type="ARBA" id="ARBA00005216"/>
    </source>
</evidence>
<evidence type="ECO:0000256" key="6">
    <source>
        <dbReference type="ARBA" id="ARBA00022553"/>
    </source>
</evidence>
<evidence type="ECO:0000256" key="8">
    <source>
        <dbReference type="ARBA" id="ARBA00022990"/>
    </source>
</evidence>
<dbReference type="InterPro" id="IPR045626">
    <property type="entry name" value="PGDH_ASB_dom"/>
</dbReference>